<keyword evidence="4" id="KW-1185">Reference proteome</keyword>
<dbReference type="InterPro" id="IPR004378">
    <property type="entry name" value="F420H2_quin_Rdtase"/>
</dbReference>
<comment type="similarity">
    <text evidence="1">Belongs to the F420H(2)-dependent quinone reductase family.</text>
</comment>
<dbReference type="OrthoDB" id="8225825at2"/>
<dbReference type="PANTHER" id="PTHR39428:SF3">
    <property type="entry name" value="DEAZAFLAVIN-DEPENDENT NITROREDUCTASE"/>
    <property type="match status" value="1"/>
</dbReference>
<dbReference type="Proteomes" id="UP000268329">
    <property type="component" value="Chromosome"/>
</dbReference>
<dbReference type="AlphaFoldDB" id="A0A3G2J759"/>
<name>A0A3G2J759_9ACTN</name>
<evidence type="ECO:0000256" key="1">
    <source>
        <dbReference type="ARBA" id="ARBA00008710"/>
    </source>
</evidence>
<dbReference type="GO" id="GO:0070967">
    <property type="term" value="F:coenzyme F420 binding"/>
    <property type="evidence" value="ECO:0007669"/>
    <property type="project" value="TreeGrafter"/>
</dbReference>
<evidence type="ECO:0000313" key="4">
    <source>
        <dbReference type="Proteomes" id="UP000268329"/>
    </source>
</evidence>
<dbReference type="NCBIfam" id="TIGR00026">
    <property type="entry name" value="hi_GC_TIGR00026"/>
    <property type="match status" value="1"/>
</dbReference>
<dbReference type="KEGG" id="sdd:D9753_02960"/>
<dbReference type="PANTHER" id="PTHR39428">
    <property type="entry name" value="F420H(2)-DEPENDENT QUINONE REDUCTASE RV1261C"/>
    <property type="match status" value="1"/>
</dbReference>
<dbReference type="GO" id="GO:0005886">
    <property type="term" value="C:plasma membrane"/>
    <property type="evidence" value="ECO:0007669"/>
    <property type="project" value="TreeGrafter"/>
</dbReference>
<evidence type="ECO:0000256" key="2">
    <source>
        <dbReference type="ARBA" id="ARBA00049106"/>
    </source>
</evidence>
<dbReference type="Gene3D" id="2.30.110.10">
    <property type="entry name" value="Electron Transport, Fmn-binding Protein, Chain A"/>
    <property type="match status" value="1"/>
</dbReference>
<evidence type="ECO:0000313" key="3">
    <source>
        <dbReference type="EMBL" id="AYN38078.1"/>
    </source>
</evidence>
<dbReference type="Pfam" id="PF04075">
    <property type="entry name" value="F420H2_quin_red"/>
    <property type="match status" value="1"/>
</dbReference>
<accession>A0A3G2J759</accession>
<comment type="catalytic activity">
    <reaction evidence="2">
        <text>oxidized coenzyme F420-(gamma-L-Glu)(n) + a quinol + H(+) = reduced coenzyme F420-(gamma-L-Glu)(n) + a quinone</text>
        <dbReference type="Rhea" id="RHEA:39663"/>
        <dbReference type="Rhea" id="RHEA-COMP:12939"/>
        <dbReference type="Rhea" id="RHEA-COMP:14378"/>
        <dbReference type="ChEBI" id="CHEBI:15378"/>
        <dbReference type="ChEBI" id="CHEBI:24646"/>
        <dbReference type="ChEBI" id="CHEBI:132124"/>
        <dbReference type="ChEBI" id="CHEBI:133980"/>
        <dbReference type="ChEBI" id="CHEBI:139511"/>
    </reaction>
</comment>
<dbReference type="GO" id="GO:0016491">
    <property type="term" value="F:oxidoreductase activity"/>
    <property type="evidence" value="ECO:0007669"/>
    <property type="project" value="InterPro"/>
</dbReference>
<dbReference type="InterPro" id="IPR012349">
    <property type="entry name" value="Split_barrel_FMN-bd"/>
</dbReference>
<sequence length="149" mass="16655">MPLEGEYEPSPTQWVREQVELYESSGGTKGTTLLDTGLPVILLTTRGAKSGKLRKTPLMRVEHEGRYAAVASLGGAPQHPVWYFNVTSDPHVELQDGPVKRDMRAREVTGAEKAEWWERAVAAFPQYAEYQQKTSREIPLFVLEPVDGS</sequence>
<reference evidence="3 4" key="1">
    <citation type="submission" date="2018-10" db="EMBL/GenBank/DDBJ databases">
        <title>The genome of Streptomyces dangxiongensis Z022.</title>
        <authorList>
            <person name="Zhang B."/>
        </authorList>
    </citation>
    <scope>NUCLEOTIDE SEQUENCE [LARGE SCALE GENOMIC DNA]</scope>
    <source>
        <strain evidence="3 4">Z022</strain>
    </source>
</reference>
<dbReference type="EMBL" id="CP033073">
    <property type="protein sequence ID" value="AYN38078.1"/>
    <property type="molecule type" value="Genomic_DNA"/>
</dbReference>
<dbReference type="RefSeq" id="WP_121785587.1">
    <property type="nucleotide sequence ID" value="NZ_CP033073.1"/>
</dbReference>
<gene>
    <name evidence="3" type="ORF">D9753_02960</name>
</gene>
<organism evidence="3 4">
    <name type="scientific">Streptomyces dangxiongensis</name>
    <dbReference type="NCBI Taxonomy" id="1442032"/>
    <lineage>
        <taxon>Bacteria</taxon>
        <taxon>Bacillati</taxon>
        <taxon>Actinomycetota</taxon>
        <taxon>Actinomycetes</taxon>
        <taxon>Kitasatosporales</taxon>
        <taxon>Streptomycetaceae</taxon>
        <taxon>Streptomyces</taxon>
    </lineage>
</organism>
<protein>
    <submittedName>
        <fullName evidence="3">Nitroreductase family deazaflavin-dependent oxidoreductase</fullName>
    </submittedName>
</protein>
<proteinExistence type="inferred from homology"/>